<proteinExistence type="inferred from homology"/>
<keyword evidence="8" id="KW-1185">Reference proteome</keyword>
<dbReference type="InterPro" id="IPR036388">
    <property type="entry name" value="WH-like_DNA-bd_sf"/>
</dbReference>
<name>A0ABW4B115_9GAMM</name>
<dbReference type="PANTHER" id="PTHR46577">
    <property type="entry name" value="HTH-TYPE TRANSCRIPTIONAL REGULATORY PROTEIN GABR"/>
    <property type="match status" value="1"/>
</dbReference>
<keyword evidence="5" id="KW-0804">Transcription</keyword>
<dbReference type="InterPro" id="IPR036390">
    <property type="entry name" value="WH_DNA-bd_sf"/>
</dbReference>
<dbReference type="InterPro" id="IPR015422">
    <property type="entry name" value="PyrdxlP-dep_Trfase_small"/>
</dbReference>
<dbReference type="EMBL" id="JBHTMN010000011">
    <property type="protein sequence ID" value="MFD1383519.1"/>
    <property type="molecule type" value="Genomic_DNA"/>
</dbReference>
<dbReference type="InterPro" id="IPR015421">
    <property type="entry name" value="PyrdxlP-dep_Trfase_major"/>
</dbReference>
<dbReference type="InterPro" id="IPR004839">
    <property type="entry name" value="Aminotransferase_I/II_large"/>
</dbReference>
<keyword evidence="2" id="KW-0663">Pyridoxal phosphate</keyword>
<dbReference type="Gene3D" id="3.40.640.10">
    <property type="entry name" value="Type I PLP-dependent aspartate aminotransferase-like (Major domain)"/>
    <property type="match status" value="1"/>
</dbReference>
<dbReference type="CDD" id="cd07377">
    <property type="entry name" value="WHTH_GntR"/>
    <property type="match status" value="1"/>
</dbReference>
<sequence length="471" mass="53415">MKKFRYLALEEQLRHKIKSQRFKEGEKIPSVRALCQHNELSKATVLHALQRLEAEGLIYAVPKSGYFVSQTLVQRNLPTKVTTPSTPTQVNVPELFRDIMSRSAAFDILPKEGAPHVTSHQKTLNRMINRAARARPEQKSNYYDEPKGQLPLREAIAELYRQRDTEILPESLCITAGCQHALFLSIMATCKTGDTVAVESPAFYGVLQQIEHLGLEVIEISSDPSTGLDLDELENKTKNWPIKACIVTPNFSTPTGSKMPPSAMQRLISLAQDKDFFIIEDDIYGELNFDNEPCLPIKAFDNCGRVILCGSFSKCLSRELRIGWVSTDRLQDKIVQLKLITQLASPQAAQGGLSEFILSGNFKRHTNQQRQRLKTQRDELLREIEKHWGKNCRFSYPNGGLSCWIELPQHIDTQRSYRQLLTKGIVLTPGPLFSANGLYKNHMRLSFSHPLTEHRRAALHVLFNTLLNQVV</sequence>
<evidence type="ECO:0000313" key="7">
    <source>
        <dbReference type="EMBL" id="MFD1383519.1"/>
    </source>
</evidence>
<dbReference type="SUPFAM" id="SSF53383">
    <property type="entry name" value="PLP-dependent transferases"/>
    <property type="match status" value="1"/>
</dbReference>
<accession>A0ABW4B115</accession>
<keyword evidence="7" id="KW-0808">Transferase</keyword>
<dbReference type="CDD" id="cd00609">
    <property type="entry name" value="AAT_like"/>
    <property type="match status" value="1"/>
</dbReference>
<dbReference type="Gene3D" id="3.90.1150.10">
    <property type="entry name" value="Aspartate Aminotransferase, domain 1"/>
    <property type="match status" value="1"/>
</dbReference>
<dbReference type="Pfam" id="PF00155">
    <property type="entry name" value="Aminotran_1_2"/>
    <property type="match status" value="1"/>
</dbReference>
<comment type="similarity">
    <text evidence="1">In the C-terminal section; belongs to the class-I pyridoxal-phosphate-dependent aminotransferase family.</text>
</comment>
<protein>
    <submittedName>
        <fullName evidence="7">PLP-dependent aminotransferase family protein</fullName>
    </submittedName>
</protein>
<dbReference type="Pfam" id="PF00392">
    <property type="entry name" value="GntR"/>
    <property type="match status" value="1"/>
</dbReference>
<evidence type="ECO:0000256" key="2">
    <source>
        <dbReference type="ARBA" id="ARBA00022898"/>
    </source>
</evidence>
<dbReference type="SUPFAM" id="SSF46785">
    <property type="entry name" value="Winged helix' DNA-binding domain"/>
    <property type="match status" value="1"/>
</dbReference>
<keyword evidence="7" id="KW-0032">Aminotransferase</keyword>
<evidence type="ECO:0000256" key="1">
    <source>
        <dbReference type="ARBA" id="ARBA00005384"/>
    </source>
</evidence>
<comment type="caution">
    <text evidence="7">The sequence shown here is derived from an EMBL/GenBank/DDBJ whole genome shotgun (WGS) entry which is preliminary data.</text>
</comment>
<keyword evidence="4" id="KW-0238">DNA-binding</keyword>
<evidence type="ECO:0000313" key="8">
    <source>
        <dbReference type="Proteomes" id="UP001597059"/>
    </source>
</evidence>
<evidence type="ECO:0000256" key="4">
    <source>
        <dbReference type="ARBA" id="ARBA00023125"/>
    </source>
</evidence>
<dbReference type="PROSITE" id="PS50949">
    <property type="entry name" value="HTH_GNTR"/>
    <property type="match status" value="1"/>
</dbReference>
<dbReference type="PANTHER" id="PTHR46577:SF2">
    <property type="entry name" value="TRANSCRIPTIONAL REGULATORY PROTEIN"/>
    <property type="match status" value="1"/>
</dbReference>
<evidence type="ECO:0000256" key="3">
    <source>
        <dbReference type="ARBA" id="ARBA00023015"/>
    </source>
</evidence>
<dbReference type="InterPro" id="IPR015424">
    <property type="entry name" value="PyrdxlP-dep_Trfase"/>
</dbReference>
<gene>
    <name evidence="7" type="ORF">ACFQ45_09085</name>
</gene>
<feature type="domain" description="HTH gntR-type" evidence="6">
    <location>
        <begin position="3"/>
        <end position="71"/>
    </location>
</feature>
<dbReference type="GO" id="GO:0008483">
    <property type="term" value="F:transaminase activity"/>
    <property type="evidence" value="ECO:0007669"/>
    <property type="project" value="UniProtKB-KW"/>
</dbReference>
<evidence type="ECO:0000259" key="6">
    <source>
        <dbReference type="PROSITE" id="PS50949"/>
    </source>
</evidence>
<dbReference type="Gene3D" id="1.10.10.10">
    <property type="entry name" value="Winged helix-like DNA-binding domain superfamily/Winged helix DNA-binding domain"/>
    <property type="match status" value="1"/>
</dbReference>
<dbReference type="Proteomes" id="UP001597059">
    <property type="component" value="Unassembled WGS sequence"/>
</dbReference>
<evidence type="ECO:0000256" key="5">
    <source>
        <dbReference type="ARBA" id="ARBA00023163"/>
    </source>
</evidence>
<dbReference type="InterPro" id="IPR051446">
    <property type="entry name" value="HTH_trans_reg/aminotransferase"/>
</dbReference>
<dbReference type="RefSeq" id="WP_377366872.1">
    <property type="nucleotide sequence ID" value="NZ_JBHTMN010000011.1"/>
</dbReference>
<organism evidence="7 8">
    <name type="scientific">Rhodanobacter aciditrophus</name>
    <dbReference type="NCBI Taxonomy" id="1623218"/>
    <lineage>
        <taxon>Bacteria</taxon>
        <taxon>Pseudomonadati</taxon>
        <taxon>Pseudomonadota</taxon>
        <taxon>Gammaproteobacteria</taxon>
        <taxon>Lysobacterales</taxon>
        <taxon>Rhodanobacteraceae</taxon>
        <taxon>Rhodanobacter</taxon>
    </lineage>
</organism>
<dbReference type="InterPro" id="IPR000524">
    <property type="entry name" value="Tscrpt_reg_HTH_GntR"/>
</dbReference>
<keyword evidence="3" id="KW-0805">Transcription regulation</keyword>
<dbReference type="SMART" id="SM00345">
    <property type="entry name" value="HTH_GNTR"/>
    <property type="match status" value="1"/>
</dbReference>
<reference evidence="8" key="1">
    <citation type="journal article" date="2019" name="Int. J. Syst. Evol. Microbiol.">
        <title>The Global Catalogue of Microorganisms (GCM) 10K type strain sequencing project: providing services to taxonomists for standard genome sequencing and annotation.</title>
        <authorList>
            <consortium name="The Broad Institute Genomics Platform"/>
            <consortium name="The Broad Institute Genome Sequencing Center for Infectious Disease"/>
            <person name="Wu L."/>
            <person name="Ma J."/>
        </authorList>
    </citation>
    <scope>NUCLEOTIDE SEQUENCE [LARGE SCALE GENOMIC DNA]</scope>
    <source>
        <strain evidence="8">JCM 30774</strain>
    </source>
</reference>